<protein>
    <submittedName>
        <fullName evidence="2">Membrane-bound metal-dependent hydrolase</fullName>
    </submittedName>
</protein>
<keyword evidence="1" id="KW-1133">Transmembrane helix</keyword>
<evidence type="ECO:0000313" key="3">
    <source>
        <dbReference type="Proteomes" id="UP000199600"/>
    </source>
</evidence>
<dbReference type="PANTHER" id="PTHR40031">
    <property type="entry name" value="HYPOTHETICAL MEMBRANE SPANNING PROTEIN"/>
    <property type="match status" value="1"/>
</dbReference>
<feature type="transmembrane region" description="Helical" evidence="1">
    <location>
        <begin position="124"/>
        <end position="146"/>
    </location>
</feature>
<keyword evidence="1" id="KW-0472">Membrane</keyword>
<keyword evidence="1" id="KW-0812">Transmembrane</keyword>
<feature type="transmembrane region" description="Helical" evidence="1">
    <location>
        <begin position="86"/>
        <end position="104"/>
    </location>
</feature>
<accession>A0A1A8XP37</accession>
<dbReference type="AlphaFoldDB" id="A0A1A8XP37"/>
<gene>
    <name evidence="2" type="ORF">PROAA_1640001</name>
</gene>
<keyword evidence="2" id="KW-0378">Hydrolase</keyword>
<dbReference type="Proteomes" id="UP000199600">
    <property type="component" value="Unassembled WGS sequence"/>
</dbReference>
<proteinExistence type="predicted"/>
<sequence length="347" mass="38540">MDPLTHALLGATAAQLALGPRLGRQAWLLGAVGGVLPDADILIRSSTDPLLAIQYHRHFTHALAFIPVGGIVAALPWLVRPRHHPNWRPIVAATTIGYATHAVLDACTNYGTHLLWPFSTLRVAWHWVTTIGPLLTLMLLIGLVFAVRRGSRFPAAVALALSVAYVGTAAWQRERALDLQVRIAAARGHPLDRAEMFPTVGNPLLWRSVYQSGNTLYTDRLRVVGSDGTRWKEGSTVELLLEKDLPLEARADERVRRDFMRFSYFSAGWTARASADPSVIGDARYSLRTDGFEPIWGVRFHPGTARPTEWVDRTIKNRVPVSELWRELKGTAAGFSAKACFWKFQRA</sequence>
<organism evidence="2 3">
    <name type="scientific">Candidatus Propionivibrio aalborgensis</name>
    <dbReference type="NCBI Taxonomy" id="1860101"/>
    <lineage>
        <taxon>Bacteria</taxon>
        <taxon>Pseudomonadati</taxon>
        <taxon>Pseudomonadota</taxon>
        <taxon>Betaproteobacteria</taxon>
        <taxon>Rhodocyclales</taxon>
        <taxon>Rhodocyclaceae</taxon>
        <taxon>Propionivibrio</taxon>
    </lineage>
</organism>
<dbReference type="PANTHER" id="PTHR40031:SF1">
    <property type="entry name" value="MEMBRANE-BOUND METAL-DEPENDENT HYDROLASE"/>
    <property type="match status" value="1"/>
</dbReference>
<evidence type="ECO:0000256" key="1">
    <source>
        <dbReference type="SAM" id="Phobius"/>
    </source>
</evidence>
<dbReference type="GO" id="GO:0016787">
    <property type="term" value="F:hydrolase activity"/>
    <property type="evidence" value="ECO:0007669"/>
    <property type="project" value="UniProtKB-KW"/>
</dbReference>
<evidence type="ECO:0000313" key="2">
    <source>
        <dbReference type="EMBL" id="SBT05718.1"/>
    </source>
</evidence>
<dbReference type="InterPro" id="IPR007404">
    <property type="entry name" value="YdjM-like"/>
</dbReference>
<feature type="transmembrane region" description="Helical" evidence="1">
    <location>
        <begin position="153"/>
        <end position="171"/>
    </location>
</feature>
<keyword evidence="3" id="KW-1185">Reference proteome</keyword>
<dbReference type="Pfam" id="PF04307">
    <property type="entry name" value="YdjM"/>
    <property type="match status" value="1"/>
</dbReference>
<feature type="transmembrane region" description="Helical" evidence="1">
    <location>
        <begin position="59"/>
        <end position="79"/>
    </location>
</feature>
<dbReference type="InterPro" id="IPR053170">
    <property type="entry name" value="Transcription_regulator"/>
</dbReference>
<dbReference type="EMBL" id="FLQY01000073">
    <property type="protein sequence ID" value="SBT05718.1"/>
    <property type="molecule type" value="Genomic_DNA"/>
</dbReference>
<reference evidence="2 3" key="1">
    <citation type="submission" date="2016-06" db="EMBL/GenBank/DDBJ databases">
        <authorList>
            <person name="Kjaerup R.B."/>
            <person name="Dalgaard T.S."/>
            <person name="Juul-Madsen H.R."/>
        </authorList>
    </citation>
    <scope>NUCLEOTIDE SEQUENCE [LARGE SCALE GENOMIC DNA]</scope>
    <source>
        <strain evidence="2">2</strain>
    </source>
</reference>
<name>A0A1A8XP37_9RHOO</name>